<dbReference type="InterPro" id="IPR013449">
    <property type="entry name" value="Rhamnulokinase"/>
</dbReference>
<protein>
    <submittedName>
        <fullName evidence="10">Rhamnulokinase</fullName>
    </submittedName>
</protein>
<keyword evidence="7" id="KW-0684">Rhamnose metabolism</keyword>
<keyword evidence="11" id="KW-1185">Reference proteome</keyword>
<evidence type="ECO:0000256" key="3">
    <source>
        <dbReference type="ARBA" id="ARBA00022679"/>
    </source>
</evidence>
<comment type="similarity">
    <text evidence="1">Belongs to the FGGY kinase family.</text>
</comment>
<evidence type="ECO:0000256" key="2">
    <source>
        <dbReference type="ARBA" id="ARBA00022629"/>
    </source>
</evidence>
<evidence type="ECO:0000259" key="9">
    <source>
        <dbReference type="Pfam" id="PF02782"/>
    </source>
</evidence>
<dbReference type="Gene3D" id="3.30.420.40">
    <property type="match status" value="2"/>
</dbReference>
<organism evidence="10 11">
    <name type="scientific">Streptomyces zhaozhouensis</name>
    <dbReference type="NCBI Taxonomy" id="1300267"/>
    <lineage>
        <taxon>Bacteria</taxon>
        <taxon>Bacillati</taxon>
        <taxon>Actinomycetota</taxon>
        <taxon>Actinomycetes</taxon>
        <taxon>Kitasatosporales</taxon>
        <taxon>Streptomycetaceae</taxon>
        <taxon>Streptomyces</taxon>
    </lineage>
</organism>
<feature type="domain" description="Carbohydrate kinase FGGY C-terminal" evidence="9">
    <location>
        <begin position="267"/>
        <end position="459"/>
    </location>
</feature>
<dbReference type="Pfam" id="PF02782">
    <property type="entry name" value="FGGY_C"/>
    <property type="match status" value="1"/>
</dbReference>
<reference evidence="10 11" key="1">
    <citation type="submission" date="2017-09" db="EMBL/GenBank/DDBJ databases">
        <authorList>
            <person name="Ehlers B."/>
            <person name="Leendertz F.H."/>
        </authorList>
    </citation>
    <scope>NUCLEOTIDE SEQUENCE [LARGE SCALE GENOMIC DNA]</scope>
    <source>
        <strain evidence="10 11">CGMCC 4.7095</strain>
    </source>
</reference>
<gene>
    <name evidence="10" type="ORF">SAMN06297387_107134</name>
</gene>
<evidence type="ECO:0000259" key="8">
    <source>
        <dbReference type="Pfam" id="PF00370"/>
    </source>
</evidence>
<dbReference type="SUPFAM" id="SSF53067">
    <property type="entry name" value="Actin-like ATPase domain"/>
    <property type="match status" value="2"/>
</dbReference>
<dbReference type="InterPro" id="IPR018484">
    <property type="entry name" value="FGGY_N"/>
</dbReference>
<sequence>MSADQSGFPDAGGAPFAAVDLGASSGRVMLGRVAAGGGVELVEAHRFPNRPVRVAGTLHWDVLALYRGVLDGLREAGRRAGGRLAGVGIDSWAVDFGLLDASGALLGNPVHYRDGRTAGVAERVGRLLPPEEMYRATGLRALPFNTVYQLAALEGSPQLAAARRLLLMPDLVSSWLTGVAGTELTNASTTGLIDPRTGGWAREVAEAVGVDLGLFAPLRRPGEPAGELLPEVLAECGLTGPVPVTAVGSHDTASAVVGVPATRDGFAYVATGTWSLAGLELPAPVVSEAARRADFTNELGVDGTVRFLRNIMGLWLLQECLREWAGGGEEPALGPLLEEAAALPGPGPVVDAGDEEFLAPGGMPARIAAACRRSGQPEPAGRAAMVRCVLDSLALAHREAVAEAARLAGAEVRVVHVVGGGARNALLCQLTADACGLPVVAGPTEAASLGNVLVQARAAGRVRGGLSRLRSCVAASQTLGRFTPRGDAAVWEAAARRIAEDGRG</sequence>
<keyword evidence="3" id="KW-0808">Transferase</keyword>
<evidence type="ECO:0000256" key="1">
    <source>
        <dbReference type="ARBA" id="ARBA00009156"/>
    </source>
</evidence>
<evidence type="ECO:0000256" key="4">
    <source>
        <dbReference type="ARBA" id="ARBA00022741"/>
    </source>
</evidence>
<evidence type="ECO:0000256" key="6">
    <source>
        <dbReference type="ARBA" id="ARBA00022840"/>
    </source>
</evidence>
<dbReference type="RefSeq" id="WP_281259647.1">
    <property type="nucleotide sequence ID" value="NZ_OCNE01000007.1"/>
</dbReference>
<evidence type="ECO:0000256" key="5">
    <source>
        <dbReference type="ARBA" id="ARBA00022777"/>
    </source>
</evidence>
<dbReference type="AlphaFoldDB" id="A0A286DVX1"/>
<accession>A0A286DVX1</accession>
<dbReference type="InterPro" id="IPR043129">
    <property type="entry name" value="ATPase_NBD"/>
</dbReference>
<evidence type="ECO:0000313" key="11">
    <source>
        <dbReference type="Proteomes" id="UP000219072"/>
    </source>
</evidence>
<dbReference type="GO" id="GO:0042732">
    <property type="term" value="P:D-xylose metabolic process"/>
    <property type="evidence" value="ECO:0007669"/>
    <property type="project" value="UniProtKB-KW"/>
</dbReference>
<keyword evidence="5 10" id="KW-0418">Kinase</keyword>
<name>A0A286DVX1_9ACTN</name>
<dbReference type="Pfam" id="PF00370">
    <property type="entry name" value="FGGY_N"/>
    <property type="match status" value="1"/>
</dbReference>
<dbReference type="CDD" id="cd07771">
    <property type="entry name" value="ASKHA_NBD_FGGY_RhaB-like"/>
    <property type="match status" value="1"/>
</dbReference>
<evidence type="ECO:0000256" key="7">
    <source>
        <dbReference type="ARBA" id="ARBA00023308"/>
    </source>
</evidence>
<dbReference type="Proteomes" id="UP000219072">
    <property type="component" value="Unassembled WGS sequence"/>
</dbReference>
<keyword evidence="2" id="KW-0859">Xylose metabolism</keyword>
<keyword evidence="4" id="KW-0547">Nucleotide-binding</keyword>
<keyword evidence="2" id="KW-0119">Carbohydrate metabolism</keyword>
<proteinExistence type="inferred from homology"/>
<dbReference type="InterPro" id="IPR050406">
    <property type="entry name" value="FGGY_Carb_Kinase"/>
</dbReference>
<dbReference type="PANTHER" id="PTHR43095:SF5">
    <property type="entry name" value="XYLULOSE KINASE"/>
    <property type="match status" value="1"/>
</dbReference>
<dbReference type="PANTHER" id="PTHR43095">
    <property type="entry name" value="SUGAR KINASE"/>
    <property type="match status" value="1"/>
</dbReference>
<evidence type="ECO:0000313" key="10">
    <source>
        <dbReference type="EMBL" id="SOD62760.1"/>
    </source>
</evidence>
<keyword evidence="6" id="KW-0067">ATP-binding</keyword>
<dbReference type="GO" id="GO:0019301">
    <property type="term" value="P:rhamnose catabolic process"/>
    <property type="evidence" value="ECO:0007669"/>
    <property type="project" value="InterPro"/>
</dbReference>
<dbReference type="EMBL" id="OCNE01000007">
    <property type="protein sequence ID" value="SOD62760.1"/>
    <property type="molecule type" value="Genomic_DNA"/>
</dbReference>
<dbReference type="InterPro" id="IPR018485">
    <property type="entry name" value="FGGY_C"/>
</dbReference>
<dbReference type="GO" id="GO:0005524">
    <property type="term" value="F:ATP binding"/>
    <property type="evidence" value="ECO:0007669"/>
    <property type="project" value="UniProtKB-KW"/>
</dbReference>
<feature type="domain" description="Carbohydrate kinase FGGY N-terminal" evidence="8">
    <location>
        <begin position="18"/>
        <end position="258"/>
    </location>
</feature>
<dbReference type="GO" id="GO:0008993">
    <property type="term" value="F:rhamnulokinase activity"/>
    <property type="evidence" value="ECO:0007669"/>
    <property type="project" value="InterPro"/>
</dbReference>